<dbReference type="Gene3D" id="3.40.250.10">
    <property type="entry name" value="Rhodanese-like domain"/>
    <property type="match status" value="3"/>
</dbReference>
<feature type="domain" description="Rhodanese" evidence="2">
    <location>
        <begin position="164"/>
        <end position="257"/>
    </location>
</feature>
<organism evidence="3 4">
    <name type="scientific">Aromatoleum diolicum</name>
    <dbReference type="NCBI Taxonomy" id="75796"/>
    <lineage>
        <taxon>Bacteria</taxon>
        <taxon>Pseudomonadati</taxon>
        <taxon>Pseudomonadota</taxon>
        <taxon>Betaproteobacteria</taxon>
        <taxon>Rhodocyclales</taxon>
        <taxon>Rhodocyclaceae</taxon>
        <taxon>Aromatoleum</taxon>
    </lineage>
</organism>
<dbReference type="Pfam" id="PF00581">
    <property type="entry name" value="Rhodanese"/>
    <property type="match status" value="3"/>
</dbReference>
<feature type="chain" id="PRO_5046482673" evidence="1">
    <location>
        <begin position="31"/>
        <end position="381"/>
    </location>
</feature>
<dbReference type="InterPro" id="IPR050229">
    <property type="entry name" value="GlpE_sulfurtransferase"/>
</dbReference>
<evidence type="ECO:0000259" key="2">
    <source>
        <dbReference type="PROSITE" id="PS50206"/>
    </source>
</evidence>
<dbReference type="SUPFAM" id="SSF52821">
    <property type="entry name" value="Rhodanese/Cell cycle control phosphatase"/>
    <property type="match status" value="3"/>
</dbReference>
<feature type="signal peptide" evidence="1">
    <location>
        <begin position="1"/>
        <end position="30"/>
    </location>
</feature>
<accession>A0ABX1QFY7</accession>
<dbReference type="PROSITE" id="PS50206">
    <property type="entry name" value="RHODANESE_3"/>
    <property type="match status" value="3"/>
</dbReference>
<proteinExistence type="predicted"/>
<reference evidence="3 4" key="1">
    <citation type="submission" date="2019-12" db="EMBL/GenBank/DDBJ databases">
        <title>Comparative genomics gives insights into the taxonomy of the Azoarcus-Aromatoleum group and reveals separate origins of nif in the plant-associated Azoarcus and non-plant-associated Aromatoleum sub-groups.</title>
        <authorList>
            <person name="Lafos M."/>
            <person name="Maluk M."/>
            <person name="Batista M."/>
            <person name="Junghare M."/>
            <person name="Carmona M."/>
            <person name="Faoro H."/>
            <person name="Cruz L.M."/>
            <person name="Battistoni F."/>
            <person name="De Souza E."/>
            <person name="Pedrosa F."/>
            <person name="Chen W.-M."/>
            <person name="Poole P.S."/>
            <person name="Dixon R.A."/>
            <person name="James E.K."/>
        </authorList>
    </citation>
    <scope>NUCLEOTIDE SEQUENCE [LARGE SCALE GENOMIC DNA]</scope>
    <source>
        <strain evidence="3 4">22Lin</strain>
    </source>
</reference>
<feature type="domain" description="Rhodanese" evidence="2">
    <location>
        <begin position="60"/>
        <end position="153"/>
    </location>
</feature>
<sequence>MKFHRTVAMTAMFAALCAAPLDFTCSAALAADAPTAEAKAGWYSQIVDGDFVATHAILPKPEGVQIIDSRPSTRKYDPGHIPTALNIPDSQFDKHVDKLPPEKGTLLIFYCDGLECMLSHNSAFKAEKLGYTNVRVYAAGYPDWVKAGRMAAVSIPFIKKQMDEGAPMTLIDSRPKERKYDKGHIPTALSIPDLQFDKFVDRLPADKGSPLYFYCEGLGCKLSSDSAAKAVKLGYTQVRVVSDGYPAWVQMYGAGPTSENARAEAKPAIQAGKESGTITVASFERVFKDAPASIYLIDVREPQEFAAGTFKGAVNLPINTLEKRIDELPTGKPIVFFCGAGGRSGEAHDMVQLYKPELKTYFLNADIKWTAEGSYTIVEKN</sequence>
<dbReference type="InterPro" id="IPR001763">
    <property type="entry name" value="Rhodanese-like_dom"/>
</dbReference>
<keyword evidence="1" id="KW-0732">Signal</keyword>
<protein>
    <submittedName>
        <fullName evidence="3">Rhodanese-like domain-containing protein</fullName>
    </submittedName>
</protein>
<gene>
    <name evidence="3" type="ORF">GPA25_21660</name>
</gene>
<dbReference type="InterPro" id="IPR036873">
    <property type="entry name" value="Rhodanese-like_dom_sf"/>
</dbReference>
<keyword evidence="4" id="KW-1185">Reference proteome</keyword>
<evidence type="ECO:0000313" key="4">
    <source>
        <dbReference type="Proteomes" id="UP000648984"/>
    </source>
</evidence>
<comment type="caution">
    <text evidence="3">The sequence shown here is derived from an EMBL/GenBank/DDBJ whole genome shotgun (WGS) entry which is preliminary data.</text>
</comment>
<feature type="domain" description="Rhodanese" evidence="2">
    <location>
        <begin position="290"/>
        <end position="378"/>
    </location>
</feature>
<dbReference type="SMART" id="SM00450">
    <property type="entry name" value="RHOD"/>
    <property type="match status" value="3"/>
</dbReference>
<name>A0ABX1QFY7_9RHOO</name>
<evidence type="ECO:0000313" key="3">
    <source>
        <dbReference type="EMBL" id="NMG77361.1"/>
    </source>
</evidence>
<dbReference type="PANTHER" id="PTHR43031:SF1">
    <property type="entry name" value="PYRIDINE NUCLEOTIDE-DISULPHIDE OXIDOREDUCTASE"/>
    <property type="match status" value="1"/>
</dbReference>
<dbReference type="RefSeq" id="WP_169262491.1">
    <property type="nucleotide sequence ID" value="NZ_WTVQ01000060.1"/>
</dbReference>
<dbReference type="EMBL" id="WTVQ01000060">
    <property type="protein sequence ID" value="NMG77361.1"/>
    <property type="molecule type" value="Genomic_DNA"/>
</dbReference>
<evidence type="ECO:0000256" key="1">
    <source>
        <dbReference type="SAM" id="SignalP"/>
    </source>
</evidence>
<dbReference type="PANTHER" id="PTHR43031">
    <property type="entry name" value="FAD-DEPENDENT OXIDOREDUCTASE"/>
    <property type="match status" value="1"/>
</dbReference>
<dbReference type="Proteomes" id="UP000648984">
    <property type="component" value="Unassembled WGS sequence"/>
</dbReference>
<dbReference type="CDD" id="cd00158">
    <property type="entry name" value="RHOD"/>
    <property type="match status" value="3"/>
</dbReference>